<proteinExistence type="predicted"/>
<dbReference type="AlphaFoldDB" id="A0AAU9RNC3"/>
<evidence type="ECO:0000313" key="2">
    <source>
        <dbReference type="Proteomes" id="UP000836841"/>
    </source>
</evidence>
<organism evidence="1 2">
    <name type="scientific">Thlaspi arvense</name>
    <name type="common">Field penny-cress</name>
    <dbReference type="NCBI Taxonomy" id="13288"/>
    <lineage>
        <taxon>Eukaryota</taxon>
        <taxon>Viridiplantae</taxon>
        <taxon>Streptophyta</taxon>
        <taxon>Embryophyta</taxon>
        <taxon>Tracheophyta</taxon>
        <taxon>Spermatophyta</taxon>
        <taxon>Magnoliopsida</taxon>
        <taxon>eudicotyledons</taxon>
        <taxon>Gunneridae</taxon>
        <taxon>Pentapetalae</taxon>
        <taxon>rosids</taxon>
        <taxon>malvids</taxon>
        <taxon>Brassicales</taxon>
        <taxon>Brassicaceae</taxon>
        <taxon>Thlaspideae</taxon>
        <taxon>Thlaspi</taxon>
    </lineage>
</organism>
<accession>A0AAU9RNC3</accession>
<keyword evidence="2" id="KW-1185">Reference proteome</keyword>
<sequence>MLKVLANAERASISSIAAVRRGAPSETLTGFFTLKQSKLDGQMPAVDDGGYLSSVRVFGGLLPELFSSDIALSSSVSRNLFFSICMKLSYTSFSTDTTY</sequence>
<evidence type="ECO:0000313" key="1">
    <source>
        <dbReference type="EMBL" id="CAH2043407.1"/>
    </source>
</evidence>
<name>A0AAU9RNC3_THLAR</name>
<gene>
    <name evidence="1" type="ORF">TAV2_LOCUS5728</name>
</gene>
<dbReference type="EMBL" id="OU466858">
    <property type="protein sequence ID" value="CAH2043407.1"/>
    <property type="molecule type" value="Genomic_DNA"/>
</dbReference>
<dbReference type="Proteomes" id="UP000836841">
    <property type="component" value="Chromosome 2"/>
</dbReference>
<reference evidence="1 2" key="1">
    <citation type="submission" date="2022-03" db="EMBL/GenBank/DDBJ databases">
        <authorList>
            <person name="Nunn A."/>
            <person name="Chopra R."/>
            <person name="Nunn A."/>
            <person name="Contreras Garrido A."/>
        </authorList>
    </citation>
    <scope>NUCLEOTIDE SEQUENCE [LARGE SCALE GENOMIC DNA]</scope>
</reference>
<protein>
    <submittedName>
        <fullName evidence="1">Uncharacterized protein</fullName>
    </submittedName>
</protein>